<dbReference type="Proteomes" id="UP001602013">
    <property type="component" value="Unassembled WGS sequence"/>
</dbReference>
<dbReference type="SUPFAM" id="SSF53720">
    <property type="entry name" value="ALDH-like"/>
    <property type="match status" value="1"/>
</dbReference>
<reference evidence="3 4" key="1">
    <citation type="submission" date="2024-10" db="EMBL/GenBank/DDBJ databases">
        <title>The Natural Products Discovery Center: Release of the First 8490 Sequenced Strains for Exploring Actinobacteria Biosynthetic Diversity.</title>
        <authorList>
            <person name="Kalkreuter E."/>
            <person name="Kautsar S.A."/>
            <person name="Yang D."/>
            <person name="Bader C.D."/>
            <person name="Teijaro C.N."/>
            <person name="Fluegel L."/>
            <person name="Davis C.M."/>
            <person name="Simpson J.R."/>
            <person name="Lauterbach L."/>
            <person name="Steele A.D."/>
            <person name="Gui C."/>
            <person name="Meng S."/>
            <person name="Li G."/>
            <person name="Viehrig K."/>
            <person name="Ye F."/>
            <person name="Su P."/>
            <person name="Kiefer A.F."/>
            <person name="Nichols A."/>
            <person name="Cepeda A.J."/>
            <person name="Yan W."/>
            <person name="Fan B."/>
            <person name="Jiang Y."/>
            <person name="Adhikari A."/>
            <person name="Zheng C.-J."/>
            <person name="Schuster L."/>
            <person name="Cowan T.M."/>
            <person name="Smanski M.J."/>
            <person name="Chevrette M.G."/>
            <person name="De Carvalho L.P.S."/>
            <person name="Shen B."/>
        </authorList>
    </citation>
    <scope>NUCLEOTIDE SEQUENCE [LARGE SCALE GENOMIC DNA]</scope>
    <source>
        <strain evidence="3 4">NPDC002173</strain>
    </source>
</reference>
<dbReference type="PANTHER" id="PTHR43353:SF3">
    <property type="entry name" value="ALDEHYDE DEHYDROGENASE-RELATED"/>
    <property type="match status" value="1"/>
</dbReference>
<evidence type="ECO:0000313" key="4">
    <source>
        <dbReference type="Proteomes" id="UP001602013"/>
    </source>
</evidence>
<evidence type="ECO:0000256" key="1">
    <source>
        <dbReference type="ARBA" id="ARBA00023002"/>
    </source>
</evidence>
<proteinExistence type="predicted"/>
<dbReference type="Pfam" id="PF00171">
    <property type="entry name" value="Aldedh"/>
    <property type="match status" value="1"/>
</dbReference>
<dbReference type="InterPro" id="IPR015590">
    <property type="entry name" value="Aldehyde_DH_dom"/>
</dbReference>
<dbReference type="Gene3D" id="3.40.309.10">
    <property type="entry name" value="Aldehyde Dehydrogenase, Chain A, domain 2"/>
    <property type="match status" value="1"/>
</dbReference>
<dbReference type="Gene3D" id="3.40.605.10">
    <property type="entry name" value="Aldehyde Dehydrogenase, Chain A, domain 1"/>
    <property type="match status" value="1"/>
</dbReference>
<keyword evidence="4" id="KW-1185">Reference proteome</keyword>
<evidence type="ECO:0000313" key="3">
    <source>
        <dbReference type="EMBL" id="MFF3668154.1"/>
    </source>
</evidence>
<keyword evidence="1" id="KW-0560">Oxidoreductase</keyword>
<evidence type="ECO:0000259" key="2">
    <source>
        <dbReference type="Pfam" id="PF00171"/>
    </source>
</evidence>
<dbReference type="PANTHER" id="PTHR43353">
    <property type="entry name" value="SUCCINATE-SEMIALDEHYDE DEHYDROGENASE, MITOCHONDRIAL"/>
    <property type="match status" value="1"/>
</dbReference>
<dbReference type="EMBL" id="JBIASD010000014">
    <property type="protein sequence ID" value="MFF3668154.1"/>
    <property type="molecule type" value="Genomic_DNA"/>
</dbReference>
<dbReference type="InterPro" id="IPR016163">
    <property type="entry name" value="Ald_DH_C"/>
</dbReference>
<sequence length="507" mass="52427">MTLWSVDARTGDPRGEFAESSADQVDLACRTAEATRRALDEAGPRGRAELLEAIAAELEAARDALVAASDAETALGVPRLTGEVGRAAGQFRLFAEALREGSFLDVRVDLPAPSATPPRPDLRRMNVSVGVVAVFSASNFPLAFSVSGGDTASALAAGCPVVVKAHPLHPETSELALAALRAGARKAGLPADVVQLVHGQDAGIALVRHPLVKAVGFTGSVPGGRHLHDVAKSRPAPIPFYGELGSLNPLVVTPGAAQARGAEIASGLAASATLGSGQFCTKPGLVLAPATDAGRALVEALAAHFTETGPQVLLGDNIRRGFASGADARSALPGVTVAATGKPGDDRQVAARLLTAPATLLSDGNAAELLLEECFGPLTVVLTYQDEDELVAALSATPGNLTATLHSEPGEEERATRLLSVLRDRAGRLIFNGYPTSVAVSWAQQHGGPYPSSTEPATTSVGQAAIFRFLRPVAYQDTPQALLPEALRDDNPLRVPRHVDGVLDLPR</sequence>
<dbReference type="RefSeq" id="WP_387413571.1">
    <property type="nucleotide sequence ID" value="NZ_JBIASD010000014.1"/>
</dbReference>
<organism evidence="3 4">
    <name type="scientific">Microtetraspora malaysiensis</name>
    <dbReference type="NCBI Taxonomy" id="161358"/>
    <lineage>
        <taxon>Bacteria</taxon>
        <taxon>Bacillati</taxon>
        <taxon>Actinomycetota</taxon>
        <taxon>Actinomycetes</taxon>
        <taxon>Streptosporangiales</taxon>
        <taxon>Streptosporangiaceae</taxon>
        <taxon>Microtetraspora</taxon>
    </lineage>
</organism>
<dbReference type="CDD" id="cd07129">
    <property type="entry name" value="ALDH_KGSADH"/>
    <property type="match status" value="1"/>
</dbReference>
<dbReference type="InterPro" id="IPR016162">
    <property type="entry name" value="Ald_DH_N"/>
</dbReference>
<protein>
    <submittedName>
        <fullName evidence="3">Aldehyde dehydrogenase (NADP(+))</fullName>
    </submittedName>
</protein>
<gene>
    <name evidence="3" type="ORF">ACFYXI_21440</name>
</gene>
<dbReference type="InterPro" id="IPR050740">
    <property type="entry name" value="Aldehyde_DH_Superfamily"/>
</dbReference>
<accession>A0ABW6ST26</accession>
<comment type="caution">
    <text evidence="3">The sequence shown here is derived from an EMBL/GenBank/DDBJ whole genome shotgun (WGS) entry which is preliminary data.</text>
</comment>
<dbReference type="InterPro" id="IPR016161">
    <property type="entry name" value="Ald_DH/histidinol_DH"/>
</dbReference>
<dbReference type="InterPro" id="IPR044151">
    <property type="entry name" value="ALDH_KGSADH"/>
</dbReference>
<feature type="domain" description="Aldehyde dehydrogenase" evidence="2">
    <location>
        <begin position="6"/>
        <end position="453"/>
    </location>
</feature>
<name>A0ABW6ST26_9ACTN</name>